<dbReference type="InterPro" id="IPR050951">
    <property type="entry name" value="Retrovirus_Pol_polyprotein"/>
</dbReference>
<feature type="domain" description="Integrase catalytic" evidence="2">
    <location>
        <begin position="159"/>
        <end position="277"/>
    </location>
</feature>
<comment type="caution">
    <text evidence="3">The sequence shown here is derived from an EMBL/GenBank/DDBJ whole genome shotgun (WGS) entry which is preliminary data.</text>
</comment>
<dbReference type="GO" id="GO:0005634">
    <property type="term" value="C:nucleus"/>
    <property type="evidence" value="ECO:0007669"/>
    <property type="project" value="UniProtKB-ARBA"/>
</dbReference>
<sequence length="410" mass="46905">MTIVHEDGNVHKNADGLSRWPLRNNLDNPSYVPEAASPQIPLEGISVTDLNTTFFEEVRNSYTQDTNCRILCQLLKKDCKDNSLIHALDEVWKNSYDEGRFHLLDGHLSEGRTREKVKTCIWWPMWQKDVAEYCQTCDRCQKANKSTGKRLGNMMKIQEPIRPWEIVHMDWVTGLPPGGDRSYNSCLVIVDRFSKTPIFLPCHKDDTAMDTPLLISNRVVSWTGIFTNIISDRDPKFTSALWRNLHQLFGTKLSFSTAYHPQTDGLAERMVQTLEDMGWNPKLPQDSLRKDLIERHPTAASFKGMLEKARKHAVRCMEDSFAYAKDKWDKSHATPDFKVGDLVLVSTTNFNNIKGCKKLKDSFEGPFVIKALHGGNVVEVELSEELSNKHPPFPVILIKLYKSSYTETFP</sequence>
<name>A0A9Q3JBX5_9BASI</name>
<dbReference type="InterPro" id="IPR001584">
    <property type="entry name" value="Integrase_cat-core"/>
</dbReference>
<dbReference type="GO" id="GO:0015074">
    <property type="term" value="P:DNA integration"/>
    <property type="evidence" value="ECO:0007669"/>
    <property type="project" value="InterPro"/>
</dbReference>
<dbReference type="Proteomes" id="UP000765509">
    <property type="component" value="Unassembled WGS sequence"/>
</dbReference>
<proteinExistence type="predicted"/>
<dbReference type="PANTHER" id="PTHR37984">
    <property type="entry name" value="PROTEIN CBG26694"/>
    <property type="match status" value="1"/>
</dbReference>
<organism evidence="3 4">
    <name type="scientific">Austropuccinia psidii MF-1</name>
    <dbReference type="NCBI Taxonomy" id="1389203"/>
    <lineage>
        <taxon>Eukaryota</taxon>
        <taxon>Fungi</taxon>
        <taxon>Dikarya</taxon>
        <taxon>Basidiomycota</taxon>
        <taxon>Pucciniomycotina</taxon>
        <taxon>Pucciniomycetes</taxon>
        <taxon>Pucciniales</taxon>
        <taxon>Sphaerophragmiaceae</taxon>
        <taxon>Austropuccinia</taxon>
    </lineage>
</organism>
<dbReference type="Gene3D" id="3.30.420.10">
    <property type="entry name" value="Ribonuclease H-like superfamily/Ribonuclease H"/>
    <property type="match status" value="1"/>
</dbReference>
<dbReference type="InterPro" id="IPR012337">
    <property type="entry name" value="RNaseH-like_sf"/>
</dbReference>
<evidence type="ECO:0000313" key="3">
    <source>
        <dbReference type="EMBL" id="MBW0560280.1"/>
    </source>
</evidence>
<dbReference type="Pfam" id="PF17921">
    <property type="entry name" value="Integrase_H2C2"/>
    <property type="match status" value="1"/>
</dbReference>
<reference evidence="3" key="1">
    <citation type="submission" date="2021-03" db="EMBL/GenBank/DDBJ databases">
        <title>Draft genome sequence of rust myrtle Austropuccinia psidii MF-1, a brazilian biotype.</title>
        <authorList>
            <person name="Quecine M.C."/>
            <person name="Pachon D.M.R."/>
            <person name="Bonatelli M.L."/>
            <person name="Correr F.H."/>
            <person name="Franceschini L.M."/>
            <person name="Leite T.F."/>
            <person name="Margarido G.R.A."/>
            <person name="Almeida C.A."/>
            <person name="Ferrarezi J.A."/>
            <person name="Labate C.A."/>
        </authorList>
    </citation>
    <scope>NUCLEOTIDE SEQUENCE</scope>
    <source>
        <strain evidence="3">MF-1</strain>
    </source>
</reference>
<dbReference type="OrthoDB" id="2595244at2759"/>
<evidence type="ECO:0000256" key="1">
    <source>
        <dbReference type="ARBA" id="ARBA00022884"/>
    </source>
</evidence>
<dbReference type="Gene3D" id="1.10.340.70">
    <property type="match status" value="1"/>
</dbReference>
<evidence type="ECO:0000313" key="4">
    <source>
        <dbReference type="Proteomes" id="UP000765509"/>
    </source>
</evidence>
<keyword evidence="4" id="KW-1185">Reference proteome</keyword>
<protein>
    <recommendedName>
        <fullName evidence="2">Integrase catalytic domain-containing protein</fullName>
    </recommendedName>
</protein>
<dbReference type="InterPro" id="IPR041588">
    <property type="entry name" value="Integrase_H2C2"/>
</dbReference>
<dbReference type="PANTHER" id="PTHR37984:SF5">
    <property type="entry name" value="PROTEIN NYNRIN-LIKE"/>
    <property type="match status" value="1"/>
</dbReference>
<dbReference type="GO" id="GO:0003723">
    <property type="term" value="F:RNA binding"/>
    <property type="evidence" value="ECO:0007669"/>
    <property type="project" value="UniProtKB-KW"/>
</dbReference>
<accession>A0A9Q3JBX5</accession>
<dbReference type="EMBL" id="AVOT02069351">
    <property type="protein sequence ID" value="MBW0560280.1"/>
    <property type="molecule type" value="Genomic_DNA"/>
</dbReference>
<keyword evidence="1" id="KW-0694">RNA-binding</keyword>
<dbReference type="InterPro" id="IPR036397">
    <property type="entry name" value="RNaseH_sf"/>
</dbReference>
<dbReference type="SUPFAM" id="SSF53098">
    <property type="entry name" value="Ribonuclease H-like"/>
    <property type="match status" value="1"/>
</dbReference>
<dbReference type="PROSITE" id="PS50994">
    <property type="entry name" value="INTEGRASE"/>
    <property type="match status" value="1"/>
</dbReference>
<dbReference type="AlphaFoldDB" id="A0A9Q3JBX5"/>
<evidence type="ECO:0000259" key="2">
    <source>
        <dbReference type="PROSITE" id="PS50994"/>
    </source>
</evidence>
<gene>
    <name evidence="3" type="ORF">O181_099995</name>
</gene>